<dbReference type="InterPro" id="IPR046696">
    <property type="entry name" value="DUF6566"/>
</dbReference>
<protein>
    <recommendedName>
        <fullName evidence="2">DUF6566 domain-containing protein</fullName>
    </recommendedName>
</protein>
<dbReference type="EMBL" id="BMCG01000006">
    <property type="protein sequence ID" value="GGC18025.1"/>
    <property type="molecule type" value="Genomic_DNA"/>
</dbReference>
<evidence type="ECO:0000259" key="2">
    <source>
        <dbReference type="Pfam" id="PF20204"/>
    </source>
</evidence>
<dbReference type="Pfam" id="PF20204">
    <property type="entry name" value="DUF6566"/>
    <property type="match status" value="1"/>
</dbReference>
<sequence length="74" mass="8199">MSHTNVENHKGYDVHGTSEKHDSGKWIGSFHVARSGLPVISISVLDAEFGQAEEAAEHALQQGRRYIDNMKAHD</sequence>
<accession>A0A8J2UPK3</accession>
<dbReference type="RefSeq" id="WP_188397394.1">
    <property type="nucleotide sequence ID" value="NZ_BMCG01000006.1"/>
</dbReference>
<feature type="domain" description="DUF6566" evidence="2">
    <location>
        <begin position="4"/>
        <end position="71"/>
    </location>
</feature>
<proteinExistence type="predicted"/>
<evidence type="ECO:0000256" key="1">
    <source>
        <dbReference type="SAM" id="MobiDB-lite"/>
    </source>
</evidence>
<reference evidence="3" key="2">
    <citation type="submission" date="2020-09" db="EMBL/GenBank/DDBJ databases">
        <authorList>
            <person name="Sun Q."/>
            <person name="Sedlacek I."/>
        </authorList>
    </citation>
    <scope>NUCLEOTIDE SEQUENCE</scope>
    <source>
        <strain evidence="3">CCM 7086</strain>
    </source>
</reference>
<reference evidence="3" key="1">
    <citation type="journal article" date="2014" name="Int. J. Syst. Evol. Microbiol.">
        <title>Complete genome sequence of Corynebacterium casei LMG S-19264T (=DSM 44701T), isolated from a smear-ripened cheese.</title>
        <authorList>
            <consortium name="US DOE Joint Genome Institute (JGI-PGF)"/>
            <person name="Walter F."/>
            <person name="Albersmeier A."/>
            <person name="Kalinowski J."/>
            <person name="Ruckert C."/>
        </authorList>
    </citation>
    <scope>NUCLEOTIDE SEQUENCE</scope>
    <source>
        <strain evidence="3">CCM 7086</strain>
    </source>
</reference>
<dbReference type="AlphaFoldDB" id="A0A8J2UPK3"/>
<organism evidence="3 4">
    <name type="scientific">Oxalicibacterium flavum</name>
    <dbReference type="NCBI Taxonomy" id="179467"/>
    <lineage>
        <taxon>Bacteria</taxon>
        <taxon>Pseudomonadati</taxon>
        <taxon>Pseudomonadota</taxon>
        <taxon>Betaproteobacteria</taxon>
        <taxon>Burkholderiales</taxon>
        <taxon>Oxalobacteraceae</taxon>
        <taxon>Oxalicibacterium</taxon>
    </lineage>
</organism>
<gene>
    <name evidence="3" type="ORF">GCM10007205_28790</name>
</gene>
<keyword evidence="4" id="KW-1185">Reference proteome</keyword>
<dbReference type="Proteomes" id="UP000620266">
    <property type="component" value="Unassembled WGS sequence"/>
</dbReference>
<evidence type="ECO:0000313" key="3">
    <source>
        <dbReference type="EMBL" id="GGC18025.1"/>
    </source>
</evidence>
<evidence type="ECO:0000313" key="4">
    <source>
        <dbReference type="Proteomes" id="UP000620266"/>
    </source>
</evidence>
<comment type="caution">
    <text evidence="3">The sequence shown here is derived from an EMBL/GenBank/DDBJ whole genome shotgun (WGS) entry which is preliminary data.</text>
</comment>
<feature type="region of interest" description="Disordered" evidence="1">
    <location>
        <begin position="1"/>
        <end position="23"/>
    </location>
</feature>
<name>A0A8J2UPK3_9BURK</name>